<comment type="caution">
    <text evidence="1">The sequence shown here is derived from an EMBL/GenBank/DDBJ whole genome shotgun (WGS) entry which is preliminary data.</text>
</comment>
<sequence length="342" mass="36189">MLPGLALPAGTSGQLAQLSLPIQKLQTTLSGDHQKNTSALGTLGSGLVTAATAYTNSDEQHAVSINQAATTMTDGQGVAATNPAGDIRRFTGLQQPSLQNVEEAQYTVRQVVTGCVELLTSYDEPLGRTIGIKPVADYLAPVEADWEALRGVGKRIGLLGINDFAHSQNLFAGTGWIQADWTGAAATAFGATATALGQSFDTRSIDLDAVSKIVENGALLLERLVYNQAADLAGSLTKRMTFANFTLPLASWAQLIDQPMDEPTKSQITSAVDALKKSAATRQDAITTTIQRISGALGYESGRIAPVYNASEFELPEKVIADLGTIRYGYGDNVWFEHAVSV</sequence>
<protein>
    <submittedName>
        <fullName evidence="1">Uncharacterized protein</fullName>
    </submittedName>
</protein>
<keyword evidence="2" id="KW-1185">Reference proteome</keyword>
<proteinExistence type="predicted"/>
<dbReference type="Proteomes" id="UP001611415">
    <property type="component" value="Unassembled WGS sequence"/>
</dbReference>
<reference evidence="1 2" key="1">
    <citation type="submission" date="2024-10" db="EMBL/GenBank/DDBJ databases">
        <title>The Natural Products Discovery Center: Release of the First 8490 Sequenced Strains for Exploring Actinobacteria Biosynthetic Diversity.</title>
        <authorList>
            <person name="Kalkreuter E."/>
            <person name="Kautsar S.A."/>
            <person name="Yang D."/>
            <person name="Bader C.D."/>
            <person name="Teijaro C.N."/>
            <person name="Fluegel L."/>
            <person name="Davis C.M."/>
            <person name="Simpson J.R."/>
            <person name="Lauterbach L."/>
            <person name="Steele A.D."/>
            <person name="Gui C."/>
            <person name="Meng S."/>
            <person name="Li G."/>
            <person name="Viehrig K."/>
            <person name="Ye F."/>
            <person name="Su P."/>
            <person name="Kiefer A.F."/>
            <person name="Nichols A."/>
            <person name="Cepeda A.J."/>
            <person name="Yan W."/>
            <person name="Fan B."/>
            <person name="Jiang Y."/>
            <person name="Adhikari A."/>
            <person name="Zheng C.-J."/>
            <person name="Schuster L."/>
            <person name="Cowan T.M."/>
            <person name="Smanski M.J."/>
            <person name="Chevrette M.G."/>
            <person name="De Carvalho L.P.S."/>
            <person name="Shen B."/>
        </authorList>
    </citation>
    <scope>NUCLEOTIDE SEQUENCE [LARGE SCALE GENOMIC DNA]</scope>
    <source>
        <strain evidence="1 2">NPDC019275</strain>
    </source>
</reference>
<name>A0ABW7XAF6_9NOCA</name>
<dbReference type="RefSeq" id="WP_364827507.1">
    <property type="nucleotide sequence ID" value="NZ_JBFAYM010000028.1"/>
</dbReference>
<accession>A0ABW7XAF6</accession>
<evidence type="ECO:0000313" key="1">
    <source>
        <dbReference type="EMBL" id="MFI2478127.1"/>
    </source>
</evidence>
<organism evidence="1 2">
    <name type="scientific">Nocardia xishanensis</name>
    <dbReference type="NCBI Taxonomy" id="238964"/>
    <lineage>
        <taxon>Bacteria</taxon>
        <taxon>Bacillati</taxon>
        <taxon>Actinomycetota</taxon>
        <taxon>Actinomycetes</taxon>
        <taxon>Mycobacteriales</taxon>
        <taxon>Nocardiaceae</taxon>
        <taxon>Nocardia</taxon>
    </lineage>
</organism>
<dbReference type="EMBL" id="JBIRYO010000034">
    <property type="protein sequence ID" value="MFI2478127.1"/>
    <property type="molecule type" value="Genomic_DNA"/>
</dbReference>
<evidence type="ECO:0000313" key="2">
    <source>
        <dbReference type="Proteomes" id="UP001611415"/>
    </source>
</evidence>
<gene>
    <name evidence="1" type="ORF">ACH49W_32610</name>
</gene>